<protein>
    <submittedName>
        <fullName evidence="3">Lantibiotic dehydratase</fullName>
    </submittedName>
</protein>
<sequence length="786" mass="84513">MSDSGHSIERSGHSIERRGHSIERKGHAIGLPGTAWSVWKDVVLRSTGFPAEGLALFGAPGCAAVADAFLDGRASEDELTRALDAALADASRAAAEVAADPLFREALTWQNPAAARRVAELASASPPGSETPVRRTGHKWRARENTLVRYWQRYCGKNDTVGFFGPVAWGTIDPDLAPAVVARPGEGLVRDRHVALEFWALEAYVTALLADPEVAPWLPAGVQPHVVVQDGRVLRPGDEPLPLDEPEQAVLARCDGVTPVVQIASEPPESAALERLVDAGVVWRGVDMPYNPRAESVLRKALNDIPDPEARKRALAGLERLDLALAAVAAAAGDPDALAAALAGLDAEFTAVTGAEPQRRDGQMYAGRRVCYEDTVRDLDLTFGRPILEALSEPFGNVLLPAARWVSAALADAYDAGFKALYRRLGGPRDGGVPMPVFWRAAQPLLAGPDRPADAVVAEFARRWSELFGLDAATAAASRLDLRSADLARRAAELFAADRPGWAGGRIHSPDIHLCAPSVEALAAGDFTLVLGEMHTAWPTLDCAVFADRHPDPERLRAAAAADIGPQFRPLYPTWWPQYTARIAPVLGVTDRQLAFTAASGADPGRVLPTVALTVTERDGRLEVTGPGGLRRPVREVFALLFGFVGAEVFKLVGAGPHHPRITLDRLVVTRETWRTTVGGTGLVPATGAVREYLAARRLRASLGLPERVFAKVGTEVKPVYVDFTGPRYVSAFAAMLRAARESSGPDVPVVFSELLPGPEDAWLRDARGRRYSSELRLQFCDPERP</sequence>
<dbReference type="RefSeq" id="WP_378257341.1">
    <property type="nucleotide sequence ID" value="NZ_JBHSIT010000005.1"/>
</dbReference>
<dbReference type="Proteomes" id="UP001595872">
    <property type="component" value="Unassembled WGS sequence"/>
</dbReference>
<dbReference type="InterPro" id="IPR006827">
    <property type="entry name" value="Lant_deHydtase_N"/>
</dbReference>
<proteinExistence type="predicted"/>
<reference evidence="4" key="1">
    <citation type="journal article" date="2019" name="Int. J. Syst. Evol. Microbiol.">
        <title>The Global Catalogue of Microorganisms (GCM) 10K type strain sequencing project: providing services to taxonomists for standard genome sequencing and annotation.</title>
        <authorList>
            <consortium name="The Broad Institute Genomics Platform"/>
            <consortium name="The Broad Institute Genome Sequencing Center for Infectious Disease"/>
            <person name="Wu L."/>
            <person name="Ma J."/>
        </authorList>
    </citation>
    <scope>NUCLEOTIDE SEQUENCE [LARGE SCALE GENOMIC DNA]</scope>
    <source>
        <strain evidence="4">KLKA75</strain>
    </source>
</reference>
<evidence type="ECO:0000313" key="4">
    <source>
        <dbReference type="Proteomes" id="UP001595872"/>
    </source>
</evidence>
<dbReference type="EMBL" id="JBHSIT010000005">
    <property type="protein sequence ID" value="MFC4909665.1"/>
    <property type="molecule type" value="Genomic_DNA"/>
</dbReference>
<accession>A0ABV9TZP2</accession>
<gene>
    <name evidence="3" type="ORF">ACFPCY_20245</name>
</gene>
<dbReference type="Pfam" id="PF04738">
    <property type="entry name" value="Lant_dehydr_N"/>
    <property type="match status" value="1"/>
</dbReference>
<organism evidence="3 4">
    <name type="scientific">Actinomadura gamaensis</name>
    <dbReference type="NCBI Taxonomy" id="1763541"/>
    <lineage>
        <taxon>Bacteria</taxon>
        <taxon>Bacillati</taxon>
        <taxon>Actinomycetota</taxon>
        <taxon>Actinomycetes</taxon>
        <taxon>Streptosporangiales</taxon>
        <taxon>Thermomonosporaceae</taxon>
        <taxon>Actinomadura</taxon>
    </lineage>
</organism>
<evidence type="ECO:0000313" key="3">
    <source>
        <dbReference type="EMBL" id="MFC4909665.1"/>
    </source>
</evidence>
<name>A0ABV9TZP2_9ACTN</name>
<evidence type="ECO:0000256" key="1">
    <source>
        <dbReference type="SAM" id="MobiDB-lite"/>
    </source>
</evidence>
<comment type="caution">
    <text evidence="3">The sequence shown here is derived from an EMBL/GenBank/DDBJ whole genome shotgun (WGS) entry which is preliminary data.</text>
</comment>
<keyword evidence="4" id="KW-1185">Reference proteome</keyword>
<evidence type="ECO:0000259" key="2">
    <source>
        <dbReference type="Pfam" id="PF04738"/>
    </source>
</evidence>
<feature type="region of interest" description="Disordered" evidence="1">
    <location>
        <begin position="1"/>
        <end position="24"/>
    </location>
</feature>
<feature type="domain" description="Lantibiotic dehydratase N-terminal" evidence="2">
    <location>
        <begin position="99"/>
        <end position="624"/>
    </location>
</feature>